<evidence type="ECO:0000259" key="2">
    <source>
        <dbReference type="Pfam" id="PF18545"/>
    </source>
</evidence>
<feature type="domain" description="Halobacterial output" evidence="2">
    <location>
        <begin position="39"/>
        <end position="103"/>
    </location>
</feature>
<evidence type="ECO:0000256" key="1">
    <source>
        <dbReference type="SAM" id="MobiDB-lite"/>
    </source>
</evidence>
<proteinExistence type="predicted"/>
<keyword evidence="4" id="KW-1185">Reference proteome</keyword>
<dbReference type="AlphaFoldDB" id="A0A5P9P1V3"/>
<dbReference type="EMBL" id="CP045488">
    <property type="protein sequence ID" value="QFU82111.1"/>
    <property type="molecule type" value="Genomic_DNA"/>
</dbReference>
<feature type="region of interest" description="Disordered" evidence="1">
    <location>
        <begin position="1"/>
        <end position="22"/>
    </location>
</feature>
<organism evidence="3 4">
    <name type="scientific">Natronorubrum aibiense</name>
    <dbReference type="NCBI Taxonomy" id="348826"/>
    <lineage>
        <taxon>Archaea</taxon>
        <taxon>Methanobacteriati</taxon>
        <taxon>Methanobacteriota</taxon>
        <taxon>Stenosarchaea group</taxon>
        <taxon>Halobacteria</taxon>
        <taxon>Halobacteriales</taxon>
        <taxon>Natrialbaceae</taxon>
        <taxon>Natronorubrum</taxon>
    </lineage>
</organism>
<name>A0A5P9P1V3_9EURY</name>
<sequence length="108" mass="11660">MTDTTHPDSTTSRLFGDDRVGHDPTTGTFHAAFSAEPNTVVVTIVDTVATITNRDPTRLSPLFETIDPEALAELVTSSRQTPIEVAFSYEDCQVTVSSHGVVVEPPDE</sequence>
<feature type="compositionally biased region" description="Polar residues" evidence="1">
    <location>
        <begin position="1"/>
        <end position="13"/>
    </location>
</feature>
<gene>
    <name evidence="3" type="ORF">GCU68_05995</name>
</gene>
<dbReference type="RefSeq" id="WP_152939831.1">
    <property type="nucleotide sequence ID" value="NZ_CP045488.1"/>
</dbReference>
<protein>
    <recommendedName>
        <fullName evidence="2">Halobacterial output domain-containing protein</fullName>
    </recommendedName>
</protein>
<dbReference type="GeneID" id="42300580"/>
<evidence type="ECO:0000313" key="4">
    <source>
        <dbReference type="Proteomes" id="UP000326170"/>
    </source>
</evidence>
<accession>A0A5P9P1V3</accession>
<dbReference type="Proteomes" id="UP000326170">
    <property type="component" value="Chromosome"/>
</dbReference>
<dbReference type="InterPro" id="IPR040624">
    <property type="entry name" value="HalOD1"/>
</dbReference>
<evidence type="ECO:0000313" key="3">
    <source>
        <dbReference type="EMBL" id="QFU82111.1"/>
    </source>
</evidence>
<dbReference type="Pfam" id="PF18545">
    <property type="entry name" value="HalOD1"/>
    <property type="match status" value="1"/>
</dbReference>
<reference evidence="3 4" key="1">
    <citation type="journal article" date="2007" name="Int. J. Syst. Evol. Microbiol.">
        <title>Natronorubrum sulfidifaciens sp. nov., an extremely haloalkaliphilic archaeon isolated from Aiding salt lake in Xin-Jiang, China.</title>
        <authorList>
            <person name="Cui H.L."/>
            <person name="Tohty D."/>
            <person name="Liu H.C."/>
            <person name="Liu S.J."/>
            <person name="Oren A."/>
            <person name="Zhou P.J."/>
        </authorList>
    </citation>
    <scope>NUCLEOTIDE SEQUENCE [LARGE SCALE GENOMIC DNA]</scope>
    <source>
        <strain evidence="3 4">7-3</strain>
    </source>
</reference>
<dbReference type="OrthoDB" id="198810at2157"/>
<dbReference type="KEGG" id="nas:GCU68_05995"/>